<feature type="transmembrane region" description="Helical" evidence="15">
    <location>
        <begin position="644"/>
        <end position="661"/>
    </location>
</feature>
<dbReference type="InterPro" id="IPR036300">
    <property type="entry name" value="MIR_dom_sf"/>
</dbReference>
<evidence type="ECO:0000256" key="13">
    <source>
        <dbReference type="ARBA" id="ARBA00045085"/>
    </source>
</evidence>
<dbReference type="PROSITE" id="PS50919">
    <property type="entry name" value="MIR"/>
    <property type="match status" value="2"/>
</dbReference>
<dbReference type="InterPro" id="IPR003342">
    <property type="entry name" value="ArnT-like_N"/>
</dbReference>
<dbReference type="AlphaFoldDB" id="A0A8H2VGW9"/>
<organism evidence="17 18">
    <name type="scientific">Maudiozyma barnettii</name>
    <dbReference type="NCBI Taxonomy" id="61262"/>
    <lineage>
        <taxon>Eukaryota</taxon>
        <taxon>Fungi</taxon>
        <taxon>Dikarya</taxon>
        <taxon>Ascomycota</taxon>
        <taxon>Saccharomycotina</taxon>
        <taxon>Saccharomycetes</taxon>
        <taxon>Saccharomycetales</taxon>
        <taxon>Saccharomycetaceae</taxon>
        <taxon>Maudiozyma</taxon>
    </lineage>
</organism>
<keyword evidence="18" id="KW-1185">Reference proteome</keyword>
<dbReference type="EC" id="2.4.1.109" evidence="4"/>
<gene>
    <name evidence="17" type="ORF">KABA2_05S05412</name>
</gene>
<keyword evidence="5" id="KW-0328">Glycosyltransferase</keyword>
<evidence type="ECO:0000256" key="9">
    <source>
        <dbReference type="ARBA" id="ARBA00022824"/>
    </source>
</evidence>
<protein>
    <recommendedName>
        <fullName evidence="4">dolichyl-phosphate-mannose--protein mannosyltransferase</fullName>
        <ecNumber evidence="4">2.4.1.109</ecNumber>
    </recommendedName>
</protein>
<dbReference type="Proteomes" id="UP000644660">
    <property type="component" value="Unassembled WGS sequence"/>
</dbReference>
<feature type="transmembrane region" description="Helical" evidence="15">
    <location>
        <begin position="620"/>
        <end position="638"/>
    </location>
</feature>
<evidence type="ECO:0000259" key="16">
    <source>
        <dbReference type="PROSITE" id="PS50919"/>
    </source>
</evidence>
<dbReference type="GO" id="GO:0004169">
    <property type="term" value="F:dolichyl-phosphate-mannose-protein mannosyltransferase activity"/>
    <property type="evidence" value="ECO:0007669"/>
    <property type="project" value="UniProtKB-EC"/>
</dbReference>
<dbReference type="UniPathway" id="UPA00378"/>
<dbReference type="OrthoDB" id="292747at2759"/>
<feature type="domain" description="MIR" evidence="16">
    <location>
        <begin position="360"/>
        <end position="419"/>
    </location>
</feature>
<keyword evidence="12" id="KW-0325">Glycoprotein</keyword>
<feature type="transmembrane region" description="Helical" evidence="15">
    <location>
        <begin position="587"/>
        <end position="608"/>
    </location>
</feature>
<keyword evidence="7 15" id="KW-0812">Transmembrane</keyword>
<dbReference type="GO" id="GO:0005789">
    <property type="term" value="C:endoplasmic reticulum membrane"/>
    <property type="evidence" value="ECO:0007669"/>
    <property type="project" value="UniProtKB-SubCell"/>
</dbReference>
<evidence type="ECO:0000313" key="18">
    <source>
        <dbReference type="Proteomes" id="UP000644660"/>
    </source>
</evidence>
<keyword evidence="10 15" id="KW-1133">Transmembrane helix</keyword>
<dbReference type="PANTHER" id="PTHR10050:SF46">
    <property type="entry name" value="PROTEIN O-MANNOSYL-TRANSFERASE 2"/>
    <property type="match status" value="1"/>
</dbReference>
<feature type="transmembrane region" description="Helical" evidence="15">
    <location>
        <begin position="546"/>
        <end position="567"/>
    </location>
</feature>
<proteinExistence type="inferred from homology"/>
<evidence type="ECO:0000256" key="1">
    <source>
        <dbReference type="ARBA" id="ARBA00004477"/>
    </source>
</evidence>
<keyword evidence="9" id="KW-0256">Endoplasmic reticulum</keyword>
<comment type="catalytic activity">
    <reaction evidence="13">
        <text>a di-trans,poly-cis-dolichyl beta-D-mannosyl phosphate + L-threonyl-[protein] = 3-O-(alpha-D-mannosyl)-L-threonyl-[protein] + a di-trans,poly-cis-dolichyl phosphate + H(+)</text>
        <dbReference type="Rhea" id="RHEA:53396"/>
        <dbReference type="Rhea" id="RHEA-COMP:11060"/>
        <dbReference type="Rhea" id="RHEA-COMP:13547"/>
        <dbReference type="Rhea" id="RHEA-COMP:19498"/>
        <dbReference type="Rhea" id="RHEA-COMP:19501"/>
        <dbReference type="ChEBI" id="CHEBI:15378"/>
        <dbReference type="ChEBI" id="CHEBI:30013"/>
        <dbReference type="ChEBI" id="CHEBI:57683"/>
        <dbReference type="ChEBI" id="CHEBI:58211"/>
        <dbReference type="ChEBI" id="CHEBI:137323"/>
        <dbReference type="EC" id="2.4.1.109"/>
    </reaction>
</comment>
<dbReference type="GeneID" id="64857996"/>
<keyword evidence="8" id="KW-0677">Repeat</keyword>
<dbReference type="InterPro" id="IPR016093">
    <property type="entry name" value="MIR_motif"/>
</dbReference>
<dbReference type="EMBL" id="CAEFZW010000005">
    <property type="protein sequence ID" value="CAB4254969.1"/>
    <property type="molecule type" value="Genomic_DNA"/>
</dbReference>
<feature type="transmembrane region" description="Helical" evidence="15">
    <location>
        <begin position="199"/>
        <end position="223"/>
    </location>
</feature>
<feature type="transmembrane region" description="Helical" evidence="15">
    <location>
        <begin position="92"/>
        <end position="109"/>
    </location>
</feature>
<feature type="transmembrane region" description="Helical" evidence="15">
    <location>
        <begin position="243"/>
        <end position="262"/>
    </location>
</feature>
<evidence type="ECO:0000256" key="5">
    <source>
        <dbReference type="ARBA" id="ARBA00022676"/>
    </source>
</evidence>
<dbReference type="SUPFAM" id="SSF82109">
    <property type="entry name" value="MIR domain"/>
    <property type="match status" value="1"/>
</dbReference>
<evidence type="ECO:0000256" key="4">
    <source>
        <dbReference type="ARBA" id="ARBA00012839"/>
    </source>
</evidence>
<evidence type="ECO:0000256" key="11">
    <source>
        <dbReference type="ARBA" id="ARBA00023136"/>
    </source>
</evidence>
<comment type="subcellular location">
    <subcellularLocation>
        <location evidence="1">Endoplasmic reticulum membrane</location>
        <topology evidence="1">Multi-pass membrane protein</topology>
    </subcellularLocation>
</comment>
<comment type="similarity">
    <text evidence="3">Belongs to the glycosyltransferase 39 family.</text>
</comment>
<dbReference type="Pfam" id="PF02366">
    <property type="entry name" value="PMT"/>
    <property type="match status" value="1"/>
</dbReference>
<evidence type="ECO:0000256" key="12">
    <source>
        <dbReference type="ARBA" id="ARBA00023180"/>
    </source>
</evidence>
<keyword evidence="11 15" id="KW-0472">Membrane</keyword>
<dbReference type="PANTHER" id="PTHR10050">
    <property type="entry name" value="DOLICHYL-PHOSPHATE-MANNOSE--PROTEIN MANNOSYLTRANSFERASE"/>
    <property type="match status" value="1"/>
</dbReference>
<evidence type="ECO:0000256" key="14">
    <source>
        <dbReference type="ARBA" id="ARBA00045102"/>
    </source>
</evidence>
<reference evidence="17 18" key="1">
    <citation type="submission" date="2020-05" db="EMBL/GenBank/DDBJ databases">
        <authorList>
            <person name="Casaregola S."/>
            <person name="Devillers H."/>
            <person name="Grondin C."/>
        </authorList>
    </citation>
    <scope>NUCLEOTIDE SEQUENCE [LARGE SCALE GENOMIC DNA]</scope>
    <source>
        <strain evidence="17 18">CLIB 1767</strain>
    </source>
</reference>
<keyword evidence="6" id="KW-0808">Transferase</keyword>
<name>A0A8H2VGW9_9SACH</name>
<evidence type="ECO:0000313" key="17">
    <source>
        <dbReference type="EMBL" id="CAB4254969.1"/>
    </source>
</evidence>
<feature type="transmembrane region" description="Helical" evidence="15">
    <location>
        <begin position="42"/>
        <end position="62"/>
    </location>
</feature>
<dbReference type="Gene3D" id="2.80.10.50">
    <property type="match status" value="1"/>
</dbReference>
<evidence type="ECO:0000256" key="10">
    <source>
        <dbReference type="ARBA" id="ARBA00022989"/>
    </source>
</evidence>
<dbReference type="InterPro" id="IPR027005">
    <property type="entry name" value="PMT-like"/>
</dbReference>
<accession>A0A8H2VGW9</accession>
<feature type="domain" description="MIR" evidence="16">
    <location>
        <begin position="299"/>
        <end position="354"/>
    </location>
</feature>
<feature type="transmembrane region" description="Helical" evidence="15">
    <location>
        <begin position="162"/>
        <end position="179"/>
    </location>
</feature>
<evidence type="ECO:0000256" key="15">
    <source>
        <dbReference type="SAM" id="Phobius"/>
    </source>
</evidence>
<dbReference type="RefSeq" id="XP_041406813.1">
    <property type="nucleotide sequence ID" value="XM_041550879.1"/>
</dbReference>
<evidence type="ECO:0000256" key="3">
    <source>
        <dbReference type="ARBA" id="ARBA00007222"/>
    </source>
</evidence>
<comment type="pathway">
    <text evidence="2">Protein modification; protein glycosylation.</text>
</comment>
<evidence type="ECO:0000256" key="6">
    <source>
        <dbReference type="ARBA" id="ARBA00022679"/>
    </source>
</evidence>
<dbReference type="SMART" id="SM00472">
    <property type="entry name" value="MIR"/>
    <property type="match status" value="3"/>
</dbReference>
<evidence type="ECO:0000256" key="7">
    <source>
        <dbReference type="ARBA" id="ARBA00022692"/>
    </source>
</evidence>
<evidence type="ECO:0000256" key="8">
    <source>
        <dbReference type="ARBA" id="ARBA00022737"/>
    </source>
</evidence>
<comment type="catalytic activity">
    <reaction evidence="14">
        <text>a di-trans,poly-cis-dolichyl beta-D-mannosyl phosphate + L-seryl-[protein] = 3-O-(alpha-D-mannosyl)-L-seryl-[protein] + a di-trans,poly-cis-dolichyl phosphate + H(+)</text>
        <dbReference type="Rhea" id="RHEA:17377"/>
        <dbReference type="Rhea" id="RHEA-COMP:9863"/>
        <dbReference type="Rhea" id="RHEA-COMP:13546"/>
        <dbReference type="Rhea" id="RHEA-COMP:19498"/>
        <dbReference type="Rhea" id="RHEA-COMP:19501"/>
        <dbReference type="ChEBI" id="CHEBI:15378"/>
        <dbReference type="ChEBI" id="CHEBI:29999"/>
        <dbReference type="ChEBI" id="CHEBI:57683"/>
        <dbReference type="ChEBI" id="CHEBI:58211"/>
        <dbReference type="ChEBI" id="CHEBI:137321"/>
        <dbReference type="EC" id="2.4.1.109"/>
    </reaction>
</comment>
<feature type="transmembrane region" description="Helical" evidence="15">
    <location>
        <begin position="139"/>
        <end position="156"/>
    </location>
</feature>
<sequence length="665" mass="77358">MSSIEEKNTKGSTEGTNNIIQNASQRAYKNANSYFENNIGVFNIYDVFVCILIITVFPYYILNVSDISFVRDTNPHEAKLLDLIDHYKNNKFILSFTGPYALYILSVLSTYNLRYVSLVFTTGTLLNIYLSLRRSNINILFSIIPIVSIGYIAPFQELSSEISIDVIFIYLLTQVIYFWNTLRIQNVYATLKIARQSFILSILVGLLMSTKFIGLMTWLWIMAMSVIQFWNLISDITLPSGRIFKIVLAKFFFLFTIPFLVFSVMEYEQIRSWETDSPEYSQYMSSIFQTYLRGVEQVPTTVNYGAVIRIRHLNSLGGYLTSHNETYPGGSREQLVTVSDIEDTEWNKWILEPSDNFDLNNNIDESHHVVLRHKMTSKLLRVSSAKPPISEQEYDKEVSCTGNAEYVGDRDEYWRLETTKLHEPLRNNIKIQLRNVGQNCQLVSHDIRLTAKWGKNEQEVLCLEPATQQFSTWEVIVVEQSPLKNDTKLEPFGIDKSMLSFTGKEAWKLILEVLQRQFRYDYFVQNYKLEGMKIAQWPFILNNDPFAMHCWFSSIVAIVVYVGWVAIQCIRINPWDNDDDNDKLASLSTLIFNETAFECFLGWLFHFIIFSKAKHDNLDIVSYLPSYILGEILFAYVVYSLYSWKHATLTVWVVYVSILMYRARR</sequence>
<evidence type="ECO:0000256" key="2">
    <source>
        <dbReference type="ARBA" id="ARBA00004922"/>
    </source>
</evidence>
<comment type="caution">
    <text evidence="17">The sequence shown here is derived from an EMBL/GenBank/DDBJ whole genome shotgun (WGS) entry which is preliminary data.</text>
</comment>